<feature type="transmembrane region" description="Helical" evidence="1">
    <location>
        <begin position="151"/>
        <end position="173"/>
    </location>
</feature>
<keyword evidence="1" id="KW-0472">Membrane</keyword>
<feature type="transmembrane region" description="Helical" evidence="1">
    <location>
        <begin position="21"/>
        <end position="48"/>
    </location>
</feature>
<dbReference type="STRING" id="4615.A0A199VJ67"/>
<name>A0A199VJ67_ANACO</name>
<accession>A0A199VJ67</accession>
<dbReference type="EMBL" id="LSRQ01001713">
    <property type="protein sequence ID" value="OAY76790.1"/>
    <property type="molecule type" value="Genomic_DNA"/>
</dbReference>
<evidence type="ECO:0008006" key="4">
    <source>
        <dbReference type="Google" id="ProtNLM"/>
    </source>
</evidence>
<dbReference type="PANTHER" id="PTHR34953:SF1">
    <property type="entry name" value="ALPHA_BETA HYDROLASE RELATED PROTEIN"/>
    <property type="match status" value="1"/>
</dbReference>
<proteinExistence type="predicted"/>
<keyword evidence="1" id="KW-0812">Transmembrane</keyword>
<sequence length="204" mass="22620">MEKKHKELQLWARLWRWAKTLFFVLTMLASLLLVCAPPLFVVVLDLLLPTSFLSSYFRSSSRLSATRLADQFRDFHFRSSLVDVPLVSAARSLVILCAYAACGGRGAYLGITTLCSFTSACYVLVKSIVMLGVASGEWGRRHRDFGEKGGAAAVEALFLSSLALAVAHLVVAYRTSCRERRKLLVYRIDIEAVKLKGVQTKGVK</sequence>
<comment type="caution">
    <text evidence="2">The sequence shown here is derived from an EMBL/GenBank/DDBJ whole genome shotgun (WGS) entry which is preliminary data.</text>
</comment>
<protein>
    <recommendedName>
        <fullName evidence="4">MENTAL domain-containing protein</fullName>
    </recommendedName>
</protein>
<evidence type="ECO:0000313" key="3">
    <source>
        <dbReference type="Proteomes" id="UP000092600"/>
    </source>
</evidence>
<gene>
    <name evidence="2" type="ORF">ACMD2_24019</name>
</gene>
<dbReference type="AlphaFoldDB" id="A0A199VJ67"/>
<dbReference type="PANTHER" id="PTHR34953">
    <property type="entry name" value="ALPHA/BETA HYDROLASE RELATED PROTEIN"/>
    <property type="match status" value="1"/>
</dbReference>
<reference evidence="2 3" key="1">
    <citation type="journal article" date="2016" name="DNA Res.">
        <title>The draft genome of MD-2 pineapple using hybrid error correction of long reads.</title>
        <authorList>
            <person name="Redwan R.M."/>
            <person name="Saidin A."/>
            <person name="Kumar S.V."/>
        </authorList>
    </citation>
    <scope>NUCLEOTIDE SEQUENCE [LARGE SCALE GENOMIC DNA]</scope>
    <source>
        <strain evidence="3">cv. MD2</strain>
        <tissue evidence="2">Leaf</tissue>
    </source>
</reference>
<keyword evidence="1" id="KW-1133">Transmembrane helix</keyword>
<evidence type="ECO:0000313" key="2">
    <source>
        <dbReference type="EMBL" id="OAY76790.1"/>
    </source>
</evidence>
<feature type="transmembrane region" description="Helical" evidence="1">
    <location>
        <begin position="108"/>
        <end position="131"/>
    </location>
</feature>
<feature type="transmembrane region" description="Helical" evidence="1">
    <location>
        <begin position="84"/>
        <end position="101"/>
    </location>
</feature>
<organism evidence="2 3">
    <name type="scientific">Ananas comosus</name>
    <name type="common">Pineapple</name>
    <name type="synonym">Ananas ananas</name>
    <dbReference type="NCBI Taxonomy" id="4615"/>
    <lineage>
        <taxon>Eukaryota</taxon>
        <taxon>Viridiplantae</taxon>
        <taxon>Streptophyta</taxon>
        <taxon>Embryophyta</taxon>
        <taxon>Tracheophyta</taxon>
        <taxon>Spermatophyta</taxon>
        <taxon>Magnoliopsida</taxon>
        <taxon>Liliopsida</taxon>
        <taxon>Poales</taxon>
        <taxon>Bromeliaceae</taxon>
        <taxon>Bromelioideae</taxon>
        <taxon>Ananas</taxon>
    </lineage>
</organism>
<evidence type="ECO:0000256" key="1">
    <source>
        <dbReference type="SAM" id="Phobius"/>
    </source>
</evidence>
<dbReference type="Proteomes" id="UP000092600">
    <property type="component" value="Unassembled WGS sequence"/>
</dbReference>